<evidence type="ECO:0000313" key="3">
    <source>
        <dbReference type="Proteomes" id="UP001491310"/>
    </source>
</evidence>
<accession>A0ABR2Z501</accession>
<feature type="region of interest" description="Disordered" evidence="1">
    <location>
        <begin position="92"/>
        <end position="117"/>
    </location>
</feature>
<sequence length="143" mass="15691">MLEGPLVWGDARPSNFRLRRRDDGSWDVRLIDFDWSGAEGRVCYPGYLNSQVPWAAGVAAHQPILQEHDIELLKNTISEECLFLRAESSTGSATSYAADPSNADAQSSSVSGSREAETPIAWPAKLLKRIIPPAGRRKKNGPN</sequence>
<reference evidence="2 3" key="1">
    <citation type="journal article" date="2024" name="Nat. Commun.">
        <title>Phylogenomics reveals the evolutionary origins of lichenization in chlorophyte algae.</title>
        <authorList>
            <person name="Puginier C."/>
            <person name="Libourel C."/>
            <person name="Otte J."/>
            <person name="Skaloud P."/>
            <person name="Haon M."/>
            <person name="Grisel S."/>
            <person name="Petersen M."/>
            <person name="Berrin J.G."/>
            <person name="Delaux P.M."/>
            <person name="Dal Grande F."/>
            <person name="Keller J."/>
        </authorList>
    </citation>
    <scope>NUCLEOTIDE SEQUENCE [LARGE SCALE GENOMIC DNA]</scope>
    <source>
        <strain evidence="2 3">SAG 216-7</strain>
    </source>
</reference>
<dbReference type="Proteomes" id="UP001491310">
    <property type="component" value="Unassembled WGS sequence"/>
</dbReference>
<evidence type="ECO:0000256" key="1">
    <source>
        <dbReference type="SAM" id="MobiDB-lite"/>
    </source>
</evidence>
<dbReference type="EMBL" id="JALJOT010000001">
    <property type="protein sequence ID" value="KAK9919035.1"/>
    <property type="molecule type" value="Genomic_DNA"/>
</dbReference>
<keyword evidence="3" id="KW-1185">Reference proteome</keyword>
<organism evidence="2 3">
    <name type="scientific">Coccomyxa subellipsoidea</name>
    <dbReference type="NCBI Taxonomy" id="248742"/>
    <lineage>
        <taxon>Eukaryota</taxon>
        <taxon>Viridiplantae</taxon>
        <taxon>Chlorophyta</taxon>
        <taxon>core chlorophytes</taxon>
        <taxon>Trebouxiophyceae</taxon>
        <taxon>Trebouxiophyceae incertae sedis</taxon>
        <taxon>Coccomyxaceae</taxon>
        <taxon>Coccomyxa</taxon>
    </lineage>
</organism>
<name>A0ABR2Z501_9CHLO</name>
<evidence type="ECO:0000313" key="2">
    <source>
        <dbReference type="EMBL" id="KAK9919035.1"/>
    </source>
</evidence>
<comment type="caution">
    <text evidence="2">The sequence shown here is derived from an EMBL/GenBank/DDBJ whole genome shotgun (WGS) entry which is preliminary data.</text>
</comment>
<gene>
    <name evidence="2" type="ORF">WJX75_008875</name>
</gene>
<evidence type="ECO:0008006" key="4">
    <source>
        <dbReference type="Google" id="ProtNLM"/>
    </source>
</evidence>
<proteinExistence type="predicted"/>
<protein>
    <recommendedName>
        <fullName evidence="4">Protein kinase domain-containing protein</fullName>
    </recommendedName>
</protein>
<feature type="compositionally biased region" description="Polar residues" evidence="1">
    <location>
        <begin position="103"/>
        <end position="112"/>
    </location>
</feature>